<dbReference type="InterPro" id="IPR036704">
    <property type="entry name" value="RraA/RraA-like_sf"/>
</dbReference>
<comment type="catalytic activity">
    <reaction evidence="1">
        <text>4-hydroxy-4-methyl-2-oxoglutarate = 2 pyruvate</text>
        <dbReference type="Rhea" id="RHEA:22748"/>
        <dbReference type="ChEBI" id="CHEBI:15361"/>
        <dbReference type="ChEBI" id="CHEBI:58276"/>
        <dbReference type="EC" id="4.1.3.17"/>
    </reaction>
</comment>
<comment type="cofactor">
    <cofactor evidence="13">
        <name>Mg(2+)</name>
        <dbReference type="ChEBI" id="CHEBI:18420"/>
    </cofactor>
</comment>
<gene>
    <name evidence="14" type="ORF">FKZ61_17855</name>
</gene>
<comment type="catalytic activity">
    <reaction evidence="12">
        <text>oxaloacetate + H(+) = pyruvate + CO2</text>
        <dbReference type="Rhea" id="RHEA:15641"/>
        <dbReference type="ChEBI" id="CHEBI:15361"/>
        <dbReference type="ChEBI" id="CHEBI:15378"/>
        <dbReference type="ChEBI" id="CHEBI:16452"/>
        <dbReference type="ChEBI" id="CHEBI:16526"/>
        <dbReference type="EC" id="4.1.1.112"/>
    </reaction>
</comment>
<dbReference type="CDD" id="cd16841">
    <property type="entry name" value="RraA_family"/>
    <property type="match status" value="1"/>
</dbReference>
<evidence type="ECO:0000256" key="10">
    <source>
        <dbReference type="ARBA" id="ARBA00030169"/>
    </source>
</evidence>
<dbReference type="EC" id="4.1.1.112" evidence="6"/>
<protein>
    <recommendedName>
        <fullName evidence="7">Putative 4-hydroxy-4-methyl-2-oxoglutarate aldolase</fullName>
        <ecNumber evidence="6">4.1.1.112</ecNumber>
        <ecNumber evidence="5">4.1.3.17</ecNumber>
    </recommendedName>
    <alternativeName>
        <fullName evidence="11">Oxaloacetate decarboxylase</fullName>
    </alternativeName>
    <alternativeName>
        <fullName evidence="9">Regulator of ribonuclease activity homolog</fullName>
    </alternativeName>
    <alternativeName>
        <fullName evidence="10">RraA-like protein</fullName>
    </alternativeName>
</protein>
<dbReference type="SUPFAM" id="SSF89562">
    <property type="entry name" value="RraA-like"/>
    <property type="match status" value="1"/>
</dbReference>
<comment type="cofactor">
    <cofactor evidence="2">
        <name>a divalent metal cation</name>
        <dbReference type="ChEBI" id="CHEBI:60240"/>
    </cofactor>
</comment>
<evidence type="ECO:0000313" key="15">
    <source>
        <dbReference type="Proteomes" id="UP000317371"/>
    </source>
</evidence>
<sequence>MFIENPPESIQQLTRLYQQDRFPNGRPRVPDHILERMQKVTTEQAWSVLRRHGYHHQFEGGWFQTHPDKILVGRAVTAMLLPQRPDLNDLVEELGRAEGRIGGQNSWVIDTLEPGDVMVVDMWGKIKEGTFVGDNLATSLRTRTRAGAVLHCGIRDFQGVRELEDLQIFCRGLDPSAIANCTLAGINIPIRIGETTVLPGDVVLGTPTGVIFIPPHLAEEVVESAERVQLRDEFGKLRLQQKRYTPGEIDRKWPPEIEADFDAWLAAGKPRD</sequence>
<evidence type="ECO:0000256" key="5">
    <source>
        <dbReference type="ARBA" id="ARBA00012213"/>
    </source>
</evidence>
<evidence type="ECO:0000256" key="4">
    <source>
        <dbReference type="ARBA" id="ARBA00011233"/>
    </source>
</evidence>
<proteinExistence type="inferred from homology"/>
<dbReference type="PANTHER" id="PTHR33254:SF4">
    <property type="entry name" value="4-HYDROXY-4-METHYL-2-OXOGLUTARATE ALDOLASE 3-RELATED"/>
    <property type="match status" value="1"/>
</dbReference>
<keyword evidence="13" id="KW-0460">Magnesium</keyword>
<comment type="subunit">
    <text evidence="4">Homotrimer.</text>
</comment>
<dbReference type="EMBL" id="VIGC01000026">
    <property type="protein sequence ID" value="TQE94243.1"/>
    <property type="molecule type" value="Genomic_DNA"/>
</dbReference>
<evidence type="ECO:0000256" key="6">
    <source>
        <dbReference type="ARBA" id="ARBA00012947"/>
    </source>
</evidence>
<comment type="caution">
    <text evidence="14">The sequence shown here is derived from an EMBL/GenBank/DDBJ whole genome shotgun (WGS) entry which is preliminary data.</text>
</comment>
<dbReference type="GO" id="GO:0047443">
    <property type="term" value="F:4-hydroxy-4-methyl-2-oxoglutarate aldolase activity"/>
    <property type="evidence" value="ECO:0007669"/>
    <property type="project" value="UniProtKB-EC"/>
</dbReference>
<dbReference type="Proteomes" id="UP000317371">
    <property type="component" value="Unassembled WGS sequence"/>
</dbReference>
<dbReference type="Pfam" id="PF03737">
    <property type="entry name" value="RraA-like"/>
    <property type="match status" value="1"/>
</dbReference>
<name>A0A540VDP8_9CHLR</name>
<dbReference type="PANTHER" id="PTHR33254">
    <property type="entry name" value="4-HYDROXY-4-METHYL-2-OXOGLUTARATE ALDOLASE 3-RELATED"/>
    <property type="match status" value="1"/>
</dbReference>
<organism evidence="14 15">
    <name type="scientific">Litorilinea aerophila</name>
    <dbReference type="NCBI Taxonomy" id="1204385"/>
    <lineage>
        <taxon>Bacteria</taxon>
        <taxon>Bacillati</taxon>
        <taxon>Chloroflexota</taxon>
        <taxon>Caldilineae</taxon>
        <taxon>Caldilineales</taxon>
        <taxon>Caldilineaceae</taxon>
        <taxon>Litorilinea</taxon>
    </lineage>
</organism>
<evidence type="ECO:0000256" key="13">
    <source>
        <dbReference type="PIRSR" id="PIRSR605493-1"/>
    </source>
</evidence>
<keyword evidence="13" id="KW-0479">Metal-binding</keyword>
<dbReference type="InterPro" id="IPR005493">
    <property type="entry name" value="RraA/RraA-like"/>
</dbReference>
<dbReference type="EC" id="4.1.3.17" evidence="5"/>
<evidence type="ECO:0000256" key="2">
    <source>
        <dbReference type="ARBA" id="ARBA00001968"/>
    </source>
</evidence>
<dbReference type="InParanoid" id="A0A540VDP8"/>
<evidence type="ECO:0000256" key="12">
    <source>
        <dbReference type="ARBA" id="ARBA00047973"/>
    </source>
</evidence>
<dbReference type="AlphaFoldDB" id="A0A540VDP8"/>
<dbReference type="Gene3D" id="3.50.30.40">
    <property type="entry name" value="Ribonuclease E inhibitor RraA/RraA-like"/>
    <property type="match status" value="1"/>
</dbReference>
<feature type="binding site" evidence="13">
    <location>
        <position position="155"/>
    </location>
    <ligand>
        <name>substrate</name>
    </ligand>
</feature>
<comment type="function">
    <text evidence="8">Catalyzes the aldol cleavage of 4-hydroxy-4-methyl-2-oxoglutarate (HMG) into 2 molecules of pyruvate. Also contains a secondary oxaloacetate (OAA) decarboxylase activity due to the common pyruvate enolate transition state formed following C-C bond cleavage in the retro-aldol and decarboxylation reactions.</text>
</comment>
<accession>A0A540VDP8</accession>
<evidence type="ECO:0000313" key="14">
    <source>
        <dbReference type="EMBL" id="TQE94243.1"/>
    </source>
</evidence>
<evidence type="ECO:0000256" key="7">
    <source>
        <dbReference type="ARBA" id="ARBA00016549"/>
    </source>
</evidence>
<evidence type="ECO:0000256" key="3">
    <source>
        <dbReference type="ARBA" id="ARBA00008621"/>
    </source>
</evidence>
<dbReference type="RefSeq" id="WP_141611521.1">
    <property type="nucleotide sequence ID" value="NZ_VIGC02000026.1"/>
</dbReference>
<feature type="binding site" evidence="13">
    <location>
        <begin position="133"/>
        <end position="136"/>
    </location>
    <ligand>
        <name>substrate</name>
    </ligand>
</feature>
<evidence type="ECO:0000256" key="11">
    <source>
        <dbReference type="ARBA" id="ARBA00032305"/>
    </source>
</evidence>
<comment type="similarity">
    <text evidence="3">Belongs to the class II aldolase/RraA-like family.</text>
</comment>
<reference evidence="14 15" key="1">
    <citation type="submission" date="2019-06" db="EMBL/GenBank/DDBJ databases">
        <title>Genome sequence of Litorilinea aerophila BAA-2444.</title>
        <authorList>
            <person name="Maclea K.S."/>
            <person name="Maurais E.G."/>
            <person name="Iannazzi L.C."/>
        </authorList>
    </citation>
    <scope>NUCLEOTIDE SEQUENCE [LARGE SCALE GENOMIC DNA]</scope>
    <source>
        <strain evidence="14 15">ATCC BAA-2444</strain>
    </source>
</reference>
<dbReference type="OrthoDB" id="9784786at2"/>
<evidence type="ECO:0000256" key="1">
    <source>
        <dbReference type="ARBA" id="ARBA00001342"/>
    </source>
</evidence>
<evidence type="ECO:0000256" key="9">
    <source>
        <dbReference type="ARBA" id="ARBA00029596"/>
    </source>
</evidence>
<keyword evidence="15" id="KW-1185">Reference proteome</keyword>
<dbReference type="GO" id="GO:0046872">
    <property type="term" value="F:metal ion binding"/>
    <property type="evidence" value="ECO:0007669"/>
    <property type="project" value="UniProtKB-KW"/>
</dbReference>
<evidence type="ECO:0000256" key="8">
    <source>
        <dbReference type="ARBA" id="ARBA00025046"/>
    </source>
</evidence>
<feature type="binding site" evidence="13">
    <location>
        <position position="156"/>
    </location>
    <ligand>
        <name>Mg(2+)</name>
        <dbReference type="ChEBI" id="CHEBI:18420"/>
    </ligand>
</feature>
<dbReference type="GO" id="GO:0008948">
    <property type="term" value="F:oxaloacetate decarboxylase activity"/>
    <property type="evidence" value="ECO:0007669"/>
    <property type="project" value="UniProtKB-EC"/>
</dbReference>